<protein>
    <submittedName>
        <fullName evidence="3">tRNA 2-selenouridine(34) synthase MnmH</fullName>
        <ecNumber evidence="3">2.5.1.-</ecNumber>
    </submittedName>
</protein>
<keyword evidence="1" id="KW-0711">Selenium</keyword>
<dbReference type="EC" id="2.5.1.-" evidence="3"/>
<feature type="domain" description="Rhodanese" evidence="2">
    <location>
        <begin position="15"/>
        <end position="131"/>
    </location>
</feature>
<dbReference type="SMART" id="SM00450">
    <property type="entry name" value="RHOD"/>
    <property type="match status" value="1"/>
</dbReference>
<organism evidence="3 4">
    <name type="scientific">Paenibacillus terreus</name>
    <dbReference type="NCBI Taxonomy" id="1387834"/>
    <lineage>
        <taxon>Bacteria</taxon>
        <taxon>Bacillati</taxon>
        <taxon>Bacillota</taxon>
        <taxon>Bacilli</taxon>
        <taxon>Bacillales</taxon>
        <taxon>Paenibacillaceae</taxon>
        <taxon>Paenibacillus</taxon>
    </lineage>
</organism>
<dbReference type="GO" id="GO:0016740">
    <property type="term" value="F:transferase activity"/>
    <property type="evidence" value="ECO:0007669"/>
    <property type="project" value="UniProtKB-KW"/>
</dbReference>
<dbReference type="SUPFAM" id="SSF52540">
    <property type="entry name" value="P-loop containing nucleoside triphosphate hydrolases"/>
    <property type="match status" value="1"/>
</dbReference>
<dbReference type="NCBIfam" id="TIGR03167">
    <property type="entry name" value="tRNA_sel_U_synt"/>
    <property type="match status" value="1"/>
</dbReference>
<evidence type="ECO:0000256" key="1">
    <source>
        <dbReference type="ARBA" id="ARBA00023266"/>
    </source>
</evidence>
<evidence type="ECO:0000313" key="3">
    <source>
        <dbReference type="EMBL" id="MFB5681356.1"/>
    </source>
</evidence>
<gene>
    <name evidence="3" type="primary">mnmH</name>
    <name evidence="3" type="ORF">ACE3NQ_10575</name>
</gene>
<dbReference type="Gene3D" id="3.40.50.300">
    <property type="entry name" value="P-loop containing nucleotide triphosphate hydrolases"/>
    <property type="match status" value="1"/>
</dbReference>
<accession>A0ABV5B9V3</accession>
<dbReference type="NCBIfam" id="NF008752">
    <property type="entry name" value="PRK11784.1-4"/>
    <property type="match status" value="1"/>
</dbReference>
<dbReference type="NCBIfam" id="NF008750">
    <property type="entry name" value="PRK11784.1-2"/>
    <property type="match status" value="1"/>
</dbReference>
<dbReference type="SUPFAM" id="SSF52821">
    <property type="entry name" value="Rhodanese/Cell cycle control phosphatase"/>
    <property type="match status" value="1"/>
</dbReference>
<dbReference type="Proteomes" id="UP001580407">
    <property type="component" value="Unassembled WGS sequence"/>
</dbReference>
<proteinExistence type="predicted"/>
<dbReference type="PANTHER" id="PTHR30401:SF0">
    <property type="entry name" value="TRNA 2-SELENOURIDINE SYNTHASE"/>
    <property type="match status" value="1"/>
</dbReference>
<dbReference type="InterPro" id="IPR027417">
    <property type="entry name" value="P-loop_NTPase"/>
</dbReference>
<dbReference type="InterPro" id="IPR036873">
    <property type="entry name" value="Rhodanese-like_dom_sf"/>
</dbReference>
<reference evidence="3 4" key="1">
    <citation type="submission" date="2024-09" db="EMBL/GenBank/DDBJ databases">
        <authorList>
            <person name="Ruan L."/>
        </authorList>
    </citation>
    <scope>NUCLEOTIDE SEQUENCE [LARGE SCALE GENOMIC DNA]</scope>
    <source>
        <strain evidence="3 4">D33</strain>
    </source>
</reference>
<dbReference type="InterPro" id="IPR001763">
    <property type="entry name" value="Rhodanese-like_dom"/>
</dbReference>
<dbReference type="InterPro" id="IPR058840">
    <property type="entry name" value="AAA_SelU"/>
</dbReference>
<dbReference type="PANTHER" id="PTHR30401">
    <property type="entry name" value="TRNA 2-SELENOURIDINE SYNTHASE"/>
    <property type="match status" value="1"/>
</dbReference>
<dbReference type="InterPro" id="IPR017582">
    <property type="entry name" value="SelU"/>
</dbReference>
<dbReference type="PROSITE" id="PS50206">
    <property type="entry name" value="RHODANESE_3"/>
    <property type="match status" value="1"/>
</dbReference>
<sequence length="345" mass="39085">MIQDITVEELLKLQKDKSLLPVDVRSPSEFAAATIPGSINIPIFNDEERAEIGTLYKQVNVQAAKERGLEIVSAKLPAFIREFAAIPQQKAVFCWRGGMRSKTSATVLSLMGIKAYRLSGGIRAYRKWVVEQLENFEVKVPAIVINGHTGSGKTKILRLLQQEGYPVLDLEGMAGHRGSVFGHIGYASRNQKTFDSLLLQGLLQHHEAPYILFEAESQRIGKVALPEFLLNKKEEGVHLWIEIPVAERVRQIMEDYEPEKHAEACIQAFLRIKERIHTPVAAEIEADLRAGQYEEAIRLLLEFYYDPRYEHTARHYDSEKRVTVQADSVEEAAGRVKDYLENFKG</sequence>
<evidence type="ECO:0000259" key="2">
    <source>
        <dbReference type="PROSITE" id="PS50206"/>
    </source>
</evidence>
<dbReference type="EMBL" id="JBHILM010000010">
    <property type="protein sequence ID" value="MFB5681356.1"/>
    <property type="molecule type" value="Genomic_DNA"/>
</dbReference>
<evidence type="ECO:0000313" key="4">
    <source>
        <dbReference type="Proteomes" id="UP001580407"/>
    </source>
</evidence>
<comment type="caution">
    <text evidence="3">The sequence shown here is derived from an EMBL/GenBank/DDBJ whole genome shotgun (WGS) entry which is preliminary data.</text>
</comment>
<name>A0ABV5B9V3_9BACL</name>
<dbReference type="Gene3D" id="3.40.250.10">
    <property type="entry name" value="Rhodanese-like domain"/>
    <property type="match status" value="1"/>
</dbReference>
<dbReference type="Pfam" id="PF00581">
    <property type="entry name" value="Rhodanese"/>
    <property type="match status" value="1"/>
</dbReference>
<keyword evidence="3" id="KW-0808">Transferase</keyword>
<dbReference type="Pfam" id="PF26341">
    <property type="entry name" value="AAA_SelU"/>
    <property type="match status" value="1"/>
</dbReference>
<keyword evidence="4" id="KW-1185">Reference proteome</keyword>
<dbReference type="RefSeq" id="WP_375525149.1">
    <property type="nucleotide sequence ID" value="NZ_JBHILM010000010.1"/>
</dbReference>